<dbReference type="InterPro" id="IPR003010">
    <property type="entry name" value="C-N_Hydrolase"/>
</dbReference>
<dbReference type="PROSITE" id="PS50263">
    <property type="entry name" value="CN_HYDROLASE"/>
    <property type="match status" value="1"/>
</dbReference>
<dbReference type="Pfam" id="PF00795">
    <property type="entry name" value="CN_hydrolase"/>
    <property type="match status" value="1"/>
</dbReference>
<evidence type="ECO:0000259" key="1">
    <source>
        <dbReference type="PROSITE" id="PS50263"/>
    </source>
</evidence>
<proteinExistence type="predicted"/>
<dbReference type="AlphaFoldDB" id="A0A285PWI2"/>
<dbReference type="EMBL" id="LT907978">
    <property type="protein sequence ID" value="SOB73562.1"/>
    <property type="molecule type" value="Genomic_DNA"/>
</dbReference>
<gene>
    <name evidence="2" type="ORF">EHLA_3013</name>
</gene>
<keyword evidence="2" id="KW-0378">Hydrolase</keyword>
<reference evidence="3" key="1">
    <citation type="submission" date="2017-09" db="EMBL/GenBank/DDBJ databases">
        <authorList>
            <person name="Shetty A S."/>
        </authorList>
    </citation>
    <scope>NUCLEOTIDE SEQUENCE [LARGE SCALE GENOMIC DNA]</scope>
</reference>
<evidence type="ECO:0000313" key="2">
    <source>
        <dbReference type="EMBL" id="SOB73562.1"/>
    </source>
</evidence>
<dbReference type="STRING" id="39488.ERS852450_01423"/>
<dbReference type="InterPro" id="IPR036526">
    <property type="entry name" value="C-N_Hydrolase_sf"/>
</dbReference>
<keyword evidence="3" id="KW-1185">Reference proteome</keyword>
<sequence length="272" mass="31951">MRIGMAQMDISWENIEDNKKKVEEFFQKAVENQVDCIVFPEMTLTGFSMNVEETGEKAEKQVHFFEEMSRKYKMLTVFGYTEPVPEERLKEHPDWNHYYNRLGIAENGELKLNYAKIHPFSYGFEGDYYQGGRKLKSVEWKDTTLGAFICYDLRFPEIFQISSEKSEIIFVIANWPRSRIDQWDTLLKARAIENQVYMVGVNRTGDGDGLHYNGHSAIYSPEGDVITTIREEECLLIGDIDPGVIKEMRKTFPMKNDRREELYIKMWKNSML</sequence>
<name>A0A285PWI2_9FIRM</name>
<organism evidence="2 3">
    <name type="scientific">Anaerobutyricum hallii</name>
    <dbReference type="NCBI Taxonomy" id="39488"/>
    <lineage>
        <taxon>Bacteria</taxon>
        <taxon>Bacillati</taxon>
        <taxon>Bacillota</taxon>
        <taxon>Clostridia</taxon>
        <taxon>Lachnospirales</taxon>
        <taxon>Lachnospiraceae</taxon>
        <taxon>Anaerobutyricum</taxon>
    </lineage>
</organism>
<accession>A0A285PWI2</accession>
<dbReference type="PANTHER" id="PTHR47799">
    <property type="entry name" value="OMEGA-AMIDASE YAFV"/>
    <property type="match status" value="1"/>
</dbReference>
<dbReference type="GO" id="GO:0050152">
    <property type="term" value="F:omega-amidase activity"/>
    <property type="evidence" value="ECO:0007669"/>
    <property type="project" value="TreeGrafter"/>
</dbReference>
<dbReference type="GO" id="GO:0106008">
    <property type="term" value="F:2-oxoglutaramate amidase activity"/>
    <property type="evidence" value="ECO:0007669"/>
    <property type="project" value="TreeGrafter"/>
</dbReference>
<dbReference type="CDD" id="cd07583">
    <property type="entry name" value="nitrilase_5"/>
    <property type="match status" value="1"/>
</dbReference>
<dbReference type="InterPro" id="IPR052737">
    <property type="entry name" value="Omega-amidase_YafV"/>
</dbReference>
<evidence type="ECO:0000313" key="3">
    <source>
        <dbReference type="Proteomes" id="UP000217549"/>
    </source>
</evidence>
<dbReference type="KEGG" id="ehl:EHLA_3013"/>
<protein>
    <submittedName>
        <fullName evidence="2">Carbon-nitrogen hydrolase domain profile</fullName>
        <ecNumber evidence="2">3.5.-.-</ecNumber>
    </submittedName>
</protein>
<dbReference type="EC" id="3.5.-.-" evidence="2"/>
<feature type="domain" description="CN hydrolase" evidence="1">
    <location>
        <begin position="1"/>
        <end position="242"/>
    </location>
</feature>
<dbReference type="Gene3D" id="3.60.110.10">
    <property type="entry name" value="Carbon-nitrogen hydrolase"/>
    <property type="match status" value="1"/>
</dbReference>
<dbReference type="PANTHER" id="PTHR47799:SF1">
    <property type="entry name" value="OMEGA-AMIDASE YAFV"/>
    <property type="match status" value="1"/>
</dbReference>
<dbReference type="SUPFAM" id="SSF56317">
    <property type="entry name" value="Carbon-nitrogen hydrolase"/>
    <property type="match status" value="1"/>
</dbReference>
<dbReference type="Proteomes" id="UP000217549">
    <property type="component" value="Chromosome I"/>
</dbReference>
<dbReference type="RefSeq" id="WP_157908606.1">
    <property type="nucleotide sequence ID" value="NZ_LT907978.1"/>
</dbReference>